<accession>A0A0N4ZP42</accession>
<dbReference type="Pfam" id="PF07491">
    <property type="entry name" value="PPI_Ypi1"/>
    <property type="match status" value="1"/>
</dbReference>
<dbReference type="InterPro" id="IPR011107">
    <property type="entry name" value="PPI_Ypi1"/>
</dbReference>
<dbReference type="PANTHER" id="PTHR20835">
    <property type="entry name" value="E3 UBIQUITIN-PROTEIN LIGASE PPP1R11-RELATED"/>
    <property type="match status" value="1"/>
</dbReference>
<reference evidence="5" key="1">
    <citation type="submission" date="2017-02" db="UniProtKB">
        <authorList>
            <consortium name="WormBaseParasite"/>
        </authorList>
    </citation>
    <scope>IDENTIFICATION</scope>
</reference>
<dbReference type="STRING" id="131310.A0A0N4ZP42"/>
<feature type="region of interest" description="Disordered" evidence="3">
    <location>
        <begin position="75"/>
        <end position="114"/>
    </location>
</feature>
<dbReference type="Proteomes" id="UP000038045">
    <property type="component" value="Unplaced"/>
</dbReference>
<name>A0A0N4ZP42_PARTI</name>
<feature type="region of interest" description="Disordered" evidence="3">
    <location>
        <begin position="39"/>
        <end position="60"/>
    </location>
</feature>
<evidence type="ECO:0000313" key="4">
    <source>
        <dbReference type="Proteomes" id="UP000038045"/>
    </source>
</evidence>
<dbReference type="PANTHER" id="PTHR20835:SF0">
    <property type="entry name" value="E3 UBIQUITIN-PROTEIN LIGASE PPP1R11"/>
    <property type="match status" value="1"/>
</dbReference>
<evidence type="ECO:0000256" key="1">
    <source>
        <dbReference type="ARBA" id="ARBA00021994"/>
    </source>
</evidence>
<dbReference type="GO" id="GO:0004865">
    <property type="term" value="F:protein serine/threonine phosphatase inhibitor activity"/>
    <property type="evidence" value="ECO:0007669"/>
    <property type="project" value="InterPro"/>
</dbReference>
<proteinExistence type="predicted"/>
<dbReference type="AlphaFoldDB" id="A0A0N4ZP42"/>
<dbReference type="GO" id="GO:0008157">
    <property type="term" value="F:protein phosphatase 1 binding"/>
    <property type="evidence" value="ECO:0007669"/>
    <property type="project" value="TreeGrafter"/>
</dbReference>
<evidence type="ECO:0000256" key="3">
    <source>
        <dbReference type="SAM" id="MobiDB-lite"/>
    </source>
</evidence>
<sequence length="114" mass="12812">MSTVNNIPSPSTTTITETIIAEATSPSTEQEGETLILRLSSTDNTPRVHWSENTVDNEHMNKKKSKCCCIFKKQRRWDEDSSGSDEEKETEHCRGHVEKSHGSKQHCDGFCTQG</sequence>
<dbReference type="WBParaSite" id="PTRK_0001030400.1">
    <property type="protein sequence ID" value="PTRK_0001030400.1"/>
    <property type="gene ID" value="PTRK_0001030400"/>
</dbReference>
<keyword evidence="4" id="KW-1185">Reference proteome</keyword>
<evidence type="ECO:0000256" key="2">
    <source>
        <dbReference type="ARBA" id="ARBA00031039"/>
    </source>
</evidence>
<organism evidence="4 5">
    <name type="scientific">Parastrongyloides trichosuri</name>
    <name type="common">Possum-specific nematode worm</name>
    <dbReference type="NCBI Taxonomy" id="131310"/>
    <lineage>
        <taxon>Eukaryota</taxon>
        <taxon>Metazoa</taxon>
        <taxon>Ecdysozoa</taxon>
        <taxon>Nematoda</taxon>
        <taxon>Chromadorea</taxon>
        <taxon>Rhabditida</taxon>
        <taxon>Tylenchina</taxon>
        <taxon>Panagrolaimomorpha</taxon>
        <taxon>Strongyloidoidea</taxon>
        <taxon>Strongyloididae</taxon>
        <taxon>Parastrongyloides</taxon>
    </lineage>
</organism>
<feature type="compositionally biased region" description="Basic and acidic residues" evidence="3">
    <location>
        <begin position="89"/>
        <end position="107"/>
    </location>
</feature>
<evidence type="ECO:0000313" key="5">
    <source>
        <dbReference type="WBParaSite" id="PTRK_0001030400.1"/>
    </source>
</evidence>
<protein>
    <recommendedName>
        <fullName evidence="1">E3 ubiquitin-protein ligase PPP1R11</fullName>
    </recommendedName>
    <alternativeName>
        <fullName evidence="2">Protein phosphatase 1 regulatory subunit 11</fullName>
    </alternativeName>
</protein>
<dbReference type="GO" id="GO:0005634">
    <property type="term" value="C:nucleus"/>
    <property type="evidence" value="ECO:0007669"/>
    <property type="project" value="TreeGrafter"/>
</dbReference>